<dbReference type="EMBL" id="CP027754">
    <property type="protein sequence ID" value="AZE57470.1"/>
    <property type="molecule type" value="Genomic_DNA"/>
</dbReference>
<sequence length="86" mass="9189">MASERKRKASVAERSAALAQTGQALDKASLMALHLSRLLDLWACGRTHSLPVAAPSRLTNLSHLSPPVSSESEAINLRLREETGVG</sequence>
<gene>
    <name evidence="1" type="ORF">C4K03_5346</name>
</gene>
<name>A0A3G7UDI7_9PSED</name>
<reference evidence="1 2" key="1">
    <citation type="submission" date="2018-03" db="EMBL/GenBank/DDBJ databases">
        <title>Diversity of phytobeneficial traits revealed by whole-genome analysis of worldwide-isolated phenazine-producing Pseudomonas spp.</title>
        <authorList>
            <person name="Biessy A."/>
            <person name="Novinscak A."/>
            <person name="Blom J."/>
            <person name="Leger G."/>
            <person name="Thomashow L.S."/>
            <person name="Cazorla F.M."/>
            <person name="Josic D."/>
            <person name="Filion M."/>
        </authorList>
    </citation>
    <scope>NUCLEOTIDE SEQUENCE [LARGE SCALE GENOMIC DNA]</scope>
    <source>
        <strain evidence="1 2">30B</strain>
    </source>
</reference>
<dbReference type="Proteomes" id="UP000268696">
    <property type="component" value="Chromosome"/>
</dbReference>
<organism evidence="1 2">
    <name type="scientific">Pseudomonas synxantha</name>
    <dbReference type="NCBI Taxonomy" id="47883"/>
    <lineage>
        <taxon>Bacteria</taxon>
        <taxon>Pseudomonadati</taxon>
        <taxon>Pseudomonadota</taxon>
        <taxon>Gammaproteobacteria</taxon>
        <taxon>Pseudomonadales</taxon>
        <taxon>Pseudomonadaceae</taxon>
        <taxon>Pseudomonas</taxon>
    </lineage>
</organism>
<accession>A0A3G7UDI7</accession>
<protein>
    <submittedName>
        <fullName evidence="1">Uncharacterized protein</fullName>
    </submittedName>
</protein>
<evidence type="ECO:0000313" key="2">
    <source>
        <dbReference type="Proteomes" id="UP000268696"/>
    </source>
</evidence>
<evidence type="ECO:0000313" key="1">
    <source>
        <dbReference type="EMBL" id="AZE57470.1"/>
    </source>
</evidence>
<dbReference type="AlphaFoldDB" id="A0A3G7UDI7"/>
<proteinExistence type="predicted"/>